<dbReference type="Gene3D" id="3.40.20.10">
    <property type="entry name" value="Severin"/>
    <property type="match status" value="1"/>
</dbReference>
<protein>
    <recommendedName>
        <fullName evidence="1">Gelsolin-like domain-containing protein</fullName>
    </recommendedName>
</protein>
<evidence type="ECO:0000259" key="1">
    <source>
        <dbReference type="Pfam" id="PF00626"/>
    </source>
</evidence>
<dbReference type="AlphaFoldDB" id="A0A804NS11"/>
<name>A0A804NS11_MAIZE</name>
<dbReference type="Gramene" id="Zm00001eb181810_T001">
    <property type="protein sequence ID" value="Zm00001eb181810_P001"/>
    <property type="gene ID" value="Zm00001eb181810"/>
</dbReference>
<dbReference type="EnsemblPlants" id="Zm00001eb181810_T001">
    <property type="protein sequence ID" value="Zm00001eb181810_P001"/>
    <property type="gene ID" value="Zm00001eb181810"/>
</dbReference>
<sequence length="381" mass="42325">MLGSHLGTDLQSQATSTMAPPWLVTALATGWHGERRQPPGRFELAPSVPSLLAALQLASRAQLCSIFLRRPSPVRNFLAPPSLFLRSVPIPVVLSVSPSLVAAALARPWRLGQSSLSPSRWPSLFSHGHMVVEHLGPSTVAPFVVGARRPLLLLLWCPSGVSALTLAGSSSNHGTLETPLGHALNMLDDMLQRAPPRSMPSWHRRAASSAIDLRNRCSVVVPPPSTSSMHEQQQPRDLRVACTDPIRVAPTCRRHIQIFLLVLDLEKVWCVNDKDKVQLSPSDQSKFYTGDCYIFQYTYPRDDKKECLIGTWFGKKSIEEDRLIAVSLASKMVESAKFQAVQARFYEGKEPIQFFVIINQADLRPRPDYDEESPWFHGLPC</sequence>
<dbReference type="SUPFAM" id="SSF55753">
    <property type="entry name" value="Actin depolymerizing proteins"/>
    <property type="match status" value="1"/>
</dbReference>
<accession>A0A804NS11</accession>
<dbReference type="Proteomes" id="UP000007305">
    <property type="component" value="Chromosome 4"/>
</dbReference>
<dbReference type="PANTHER" id="PTHR11977">
    <property type="entry name" value="VILLIN"/>
    <property type="match status" value="1"/>
</dbReference>
<dbReference type="InterPro" id="IPR007123">
    <property type="entry name" value="Gelsolin-like_dom"/>
</dbReference>
<dbReference type="Pfam" id="PF00626">
    <property type="entry name" value="Gelsolin"/>
    <property type="match status" value="1"/>
</dbReference>
<dbReference type="InterPro" id="IPR007122">
    <property type="entry name" value="Villin/Gelsolin"/>
</dbReference>
<keyword evidence="3" id="KW-1185">Reference proteome</keyword>
<reference evidence="2" key="3">
    <citation type="submission" date="2021-05" db="UniProtKB">
        <authorList>
            <consortium name="EnsemblPlants"/>
        </authorList>
    </citation>
    <scope>IDENTIFICATION</scope>
    <source>
        <strain evidence="2">cv. B73</strain>
    </source>
</reference>
<evidence type="ECO:0000313" key="3">
    <source>
        <dbReference type="Proteomes" id="UP000007305"/>
    </source>
</evidence>
<dbReference type="SMART" id="SM00262">
    <property type="entry name" value="GEL"/>
    <property type="match status" value="1"/>
</dbReference>
<evidence type="ECO:0000313" key="2">
    <source>
        <dbReference type="EnsemblPlants" id="Zm00001eb181810_P001"/>
    </source>
</evidence>
<dbReference type="PRINTS" id="PR00597">
    <property type="entry name" value="GELSOLIN"/>
</dbReference>
<dbReference type="InParanoid" id="A0A804NS11"/>
<organism evidence="2 3">
    <name type="scientific">Zea mays</name>
    <name type="common">Maize</name>
    <dbReference type="NCBI Taxonomy" id="4577"/>
    <lineage>
        <taxon>Eukaryota</taxon>
        <taxon>Viridiplantae</taxon>
        <taxon>Streptophyta</taxon>
        <taxon>Embryophyta</taxon>
        <taxon>Tracheophyta</taxon>
        <taxon>Spermatophyta</taxon>
        <taxon>Magnoliopsida</taxon>
        <taxon>Liliopsida</taxon>
        <taxon>Poales</taxon>
        <taxon>Poaceae</taxon>
        <taxon>PACMAD clade</taxon>
        <taxon>Panicoideae</taxon>
        <taxon>Andropogonodae</taxon>
        <taxon>Andropogoneae</taxon>
        <taxon>Tripsacinae</taxon>
        <taxon>Zea</taxon>
    </lineage>
</organism>
<dbReference type="InterPro" id="IPR029006">
    <property type="entry name" value="ADF-H/Gelsolin-like_dom_sf"/>
</dbReference>
<dbReference type="CDD" id="cd11293">
    <property type="entry name" value="gelsolin_S4_like"/>
    <property type="match status" value="1"/>
</dbReference>
<dbReference type="GO" id="GO:0051014">
    <property type="term" value="P:actin filament severing"/>
    <property type="evidence" value="ECO:0000318"/>
    <property type="project" value="GO_Central"/>
</dbReference>
<reference evidence="2" key="2">
    <citation type="submission" date="2019-07" db="EMBL/GenBank/DDBJ databases">
        <authorList>
            <person name="Seetharam A."/>
            <person name="Woodhouse M."/>
            <person name="Cannon E."/>
        </authorList>
    </citation>
    <scope>NUCLEOTIDE SEQUENCE [LARGE SCALE GENOMIC DNA]</scope>
    <source>
        <strain evidence="2">cv. B73</strain>
    </source>
</reference>
<dbReference type="PANTHER" id="PTHR11977:SF138">
    <property type="entry name" value="VILLIN-4"/>
    <property type="match status" value="1"/>
</dbReference>
<reference evidence="3" key="1">
    <citation type="journal article" date="2009" name="Science">
        <title>The B73 maize genome: complexity, diversity, and dynamics.</title>
        <authorList>
            <person name="Schnable P.S."/>
            <person name="Ware D."/>
            <person name="Fulton R.S."/>
            <person name="Stein J.C."/>
            <person name="Wei F."/>
            <person name="Pasternak S."/>
            <person name="Liang C."/>
            <person name="Zhang J."/>
            <person name="Fulton L."/>
            <person name="Graves T.A."/>
            <person name="Minx P."/>
            <person name="Reily A.D."/>
            <person name="Courtney L."/>
            <person name="Kruchowski S.S."/>
            <person name="Tomlinson C."/>
            <person name="Strong C."/>
            <person name="Delehaunty K."/>
            <person name="Fronick C."/>
            <person name="Courtney B."/>
            <person name="Rock S.M."/>
            <person name="Belter E."/>
            <person name="Du F."/>
            <person name="Kim K."/>
            <person name="Abbott R.M."/>
            <person name="Cotton M."/>
            <person name="Levy A."/>
            <person name="Marchetto P."/>
            <person name="Ochoa K."/>
            <person name="Jackson S.M."/>
            <person name="Gillam B."/>
            <person name="Chen W."/>
            <person name="Yan L."/>
            <person name="Higginbotham J."/>
            <person name="Cardenas M."/>
            <person name="Waligorski J."/>
            <person name="Applebaum E."/>
            <person name="Phelps L."/>
            <person name="Falcone J."/>
            <person name="Kanchi K."/>
            <person name="Thane T."/>
            <person name="Scimone A."/>
            <person name="Thane N."/>
            <person name="Henke J."/>
            <person name="Wang T."/>
            <person name="Ruppert J."/>
            <person name="Shah N."/>
            <person name="Rotter K."/>
            <person name="Hodges J."/>
            <person name="Ingenthron E."/>
            <person name="Cordes M."/>
            <person name="Kohlberg S."/>
            <person name="Sgro J."/>
            <person name="Delgado B."/>
            <person name="Mead K."/>
            <person name="Chinwalla A."/>
            <person name="Leonard S."/>
            <person name="Crouse K."/>
            <person name="Collura K."/>
            <person name="Kudrna D."/>
            <person name="Currie J."/>
            <person name="He R."/>
            <person name="Angelova A."/>
            <person name="Rajasekar S."/>
            <person name="Mueller T."/>
            <person name="Lomeli R."/>
            <person name="Scara G."/>
            <person name="Ko A."/>
            <person name="Delaney K."/>
            <person name="Wissotski M."/>
            <person name="Lopez G."/>
            <person name="Campos D."/>
            <person name="Braidotti M."/>
            <person name="Ashley E."/>
            <person name="Golser W."/>
            <person name="Kim H."/>
            <person name="Lee S."/>
            <person name="Lin J."/>
            <person name="Dujmic Z."/>
            <person name="Kim W."/>
            <person name="Talag J."/>
            <person name="Zuccolo A."/>
            <person name="Fan C."/>
            <person name="Sebastian A."/>
            <person name="Kramer M."/>
            <person name="Spiegel L."/>
            <person name="Nascimento L."/>
            <person name="Zutavern T."/>
            <person name="Miller B."/>
            <person name="Ambroise C."/>
            <person name="Muller S."/>
            <person name="Spooner W."/>
            <person name="Narechania A."/>
            <person name="Ren L."/>
            <person name="Wei S."/>
            <person name="Kumari S."/>
            <person name="Faga B."/>
            <person name="Levy M.J."/>
            <person name="McMahan L."/>
            <person name="Van Buren P."/>
            <person name="Vaughn M.W."/>
            <person name="Ying K."/>
            <person name="Yeh C.-T."/>
            <person name="Emrich S.J."/>
            <person name="Jia Y."/>
            <person name="Kalyanaraman A."/>
            <person name="Hsia A.-P."/>
            <person name="Barbazuk W.B."/>
            <person name="Baucom R.S."/>
            <person name="Brutnell T.P."/>
            <person name="Carpita N.C."/>
            <person name="Chaparro C."/>
            <person name="Chia J.-M."/>
            <person name="Deragon J.-M."/>
            <person name="Estill J.C."/>
            <person name="Fu Y."/>
            <person name="Jeddeloh J.A."/>
            <person name="Han Y."/>
            <person name="Lee H."/>
            <person name="Li P."/>
            <person name="Lisch D.R."/>
            <person name="Liu S."/>
            <person name="Liu Z."/>
            <person name="Nagel D.H."/>
            <person name="McCann M.C."/>
            <person name="SanMiguel P."/>
            <person name="Myers A.M."/>
            <person name="Nettleton D."/>
            <person name="Nguyen J."/>
            <person name="Penning B.W."/>
            <person name="Ponnala L."/>
            <person name="Schneider K.L."/>
            <person name="Schwartz D.C."/>
            <person name="Sharma A."/>
            <person name="Soderlund C."/>
            <person name="Springer N.M."/>
            <person name="Sun Q."/>
            <person name="Wang H."/>
            <person name="Waterman M."/>
            <person name="Westerman R."/>
            <person name="Wolfgruber T.K."/>
            <person name="Yang L."/>
            <person name="Yu Y."/>
            <person name="Zhang L."/>
            <person name="Zhou S."/>
            <person name="Zhu Q."/>
            <person name="Bennetzen J.L."/>
            <person name="Dawe R.K."/>
            <person name="Jiang J."/>
            <person name="Jiang N."/>
            <person name="Presting G.G."/>
            <person name="Wessler S.R."/>
            <person name="Aluru S."/>
            <person name="Martienssen R.A."/>
            <person name="Clifton S.W."/>
            <person name="McCombie W.R."/>
            <person name="Wing R.A."/>
            <person name="Wilson R.K."/>
        </authorList>
    </citation>
    <scope>NUCLEOTIDE SEQUENCE [LARGE SCALE GENOMIC DNA]</scope>
    <source>
        <strain evidence="3">cv. B73</strain>
    </source>
</reference>
<feature type="domain" description="Gelsolin-like" evidence="1">
    <location>
        <begin position="276"/>
        <end position="352"/>
    </location>
</feature>
<dbReference type="GO" id="GO:0051015">
    <property type="term" value="F:actin filament binding"/>
    <property type="evidence" value="ECO:0007669"/>
    <property type="project" value="InterPro"/>
</dbReference>
<proteinExistence type="predicted"/>